<proteinExistence type="inferred from homology"/>
<dbReference type="OrthoDB" id="9794834at2"/>
<gene>
    <name evidence="3" type="ORF">SAMN06296429_10150</name>
</gene>
<dbReference type="AlphaFoldDB" id="A0A1W1Y647"/>
<dbReference type="InterPro" id="IPR010359">
    <property type="entry name" value="IrrE_HExxH"/>
</dbReference>
<feature type="domain" description="HTH cro/C1-type" evidence="2">
    <location>
        <begin position="13"/>
        <end position="67"/>
    </location>
</feature>
<dbReference type="InterPro" id="IPR052345">
    <property type="entry name" value="Rad_response_metalloprotease"/>
</dbReference>
<accession>A0A1W1Y647</accession>
<dbReference type="InterPro" id="IPR001387">
    <property type="entry name" value="Cro/C1-type_HTH"/>
</dbReference>
<comment type="similarity">
    <text evidence="1">Belongs to the short-chain fatty acyl-CoA assimilation regulator (ScfR) family.</text>
</comment>
<dbReference type="GO" id="GO:0003677">
    <property type="term" value="F:DNA binding"/>
    <property type="evidence" value="ECO:0007669"/>
    <property type="project" value="InterPro"/>
</dbReference>
<dbReference type="Gene3D" id="1.10.10.2910">
    <property type="match status" value="1"/>
</dbReference>
<evidence type="ECO:0000259" key="2">
    <source>
        <dbReference type="PROSITE" id="PS50943"/>
    </source>
</evidence>
<dbReference type="RefSeq" id="WP_084449333.1">
    <property type="nucleotide sequence ID" value="NZ_FWXN01000001.1"/>
</dbReference>
<organism evidence="3 4">
    <name type="scientific">Janibacter indicus</name>
    <dbReference type="NCBI Taxonomy" id="857417"/>
    <lineage>
        <taxon>Bacteria</taxon>
        <taxon>Bacillati</taxon>
        <taxon>Actinomycetota</taxon>
        <taxon>Actinomycetes</taxon>
        <taxon>Micrococcales</taxon>
        <taxon>Intrasporangiaceae</taxon>
        <taxon>Janibacter</taxon>
    </lineage>
</organism>
<dbReference type="SUPFAM" id="SSF47413">
    <property type="entry name" value="lambda repressor-like DNA-binding domains"/>
    <property type="match status" value="1"/>
</dbReference>
<dbReference type="PANTHER" id="PTHR43236:SF1">
    <property type="entry name" value="BLL7220 PROTEIN"/>
    <property type="match status" value="1"/>
</dbReference>
<sequence length="373" mass="41131">MADLDENTLGVRVRESRQRAGMAQGELARLVGLDRTVINKIENGQRRVTAIELSEIAGALGVRMATFFEEPLPALVSHRSHQGLEVVDSQIDRRLARIAEDVEFLHDLAPEALPLPAQTDPPLDHPTSMAEADLLAAQVRSGLGLDGESPIRDLVDACASLGLLAFSADLGVDTADAGTILLRRGAVSLINSHNKVGRRRLALAHELGHFVVADDYTIDWRVSDQSGSGIESKLDRFARSLLLPEMGLRHSWARLTSHGVRDRAVIVASEFRVDMATLARRLDEVGLASGEDLTAIRRSKTTKADIIEFNLLVPEDMEEVSLPARYQRAVIQAIKDERISRARALELLHGTYSEDDLPPIRTRSRNELWKFVS</sequence>
<dbReference type="EMBL" id="FWXN01000001">
    <property type="protein sequence ID" value="SMC31301.1"/>
    <property type="molecule type" value="Genomic_DNA"/>
</dbReference>
<dbReference type="CDD" id="cd00093">
    <property type="entry name" value="HTH_XRE"/>
    <property type="match status" value="1"/>
</dbReference>
<dbReference type="InterPro" id="IPR010982">
    <property type="entry name" value="Lambda_DNA-bd_dom_sf"/>
</dbReference>
<dbReference type="PANTHER" id="PTHR43236">
    <property type="entry name" value="ANTITOXIN HIGA1"/>
    <property type="match status" value="1"/>
</dbReference>
<dbReference type="SMART" id="SM00530">
    <property type="entry name" value="HTH_XRE"/>
    <property type="match status" value="1"/>
</dbReference>
<dbReference type="Pfam" id="PF01381">
    <property type="entry name" value="HTH_3"/>
    <property type="match status" value="1"/>
</dbReference>
<dbReference type="Gene3D" id="1.10.260.40">
    <property type="entry name" value="lambda repressor-like DNA-binding domains"/>
    <property type="match status" value="1"/>
</dbReference>
<dbReference type="Proteomes" id="UP000192634">
    <property type="component" value="Unassembled WGS sequence"/>
</dbReference>
<dbReference type="Pfam" id="PF06114">
    <property type="entry name" value="Peptidase_M78"/>
    <property type="match status" value="1"/>
</dbReference>
<dbReference type="PROSITE" id="PS50943">
    <property type="entry name" value="HTH_CROC1"/>
    <property type="match status" value="1"/>
</dbReference>
<evidence type="ECO:0000256" key="1">
    <source>
        <dbReference type="ARBA" id="ARBA00007227"/>
    </source>
</evidence>
<protein>
    <submittedName>
        <fullName evidence="3">Zn-dependent peptidase ImmA, M78 family</fullName>
    </submittedName>
</protein>
<reference evidence="3 4" key="1">
    <citation type="submission" date="2017-04" db="EMBL/GenBank/DDBJ databases">
        <authorList>
            <person name="Afonso C.L."/>
            <person name="Miller P.J."/>
            <person name="Scott M.A."/>
            <person name="Spackman E."/>
            <person name="Goraichik I."/>
            <person name="Dimitrov K.M."/>
            <person name="Suarez D.L."/>
            <person name="Swayne D.E."/>
        </authorList>
    </citation>
    <scope>NUCLEOTIDE SEQUENCE [LARGE SCALE GENOMIC DNA]</scope>
    <source>
        <strain evidence="3 4">CGMCC 1.12511</strain>
    </source>
</reference>
<evidence type="ECO:0000313" key="3">
    <source>
        <dbReference type="EMBL" id="SMC31301.1"/>
    </source>
</evidence>
<name>A0A1W1Y647_9MICO</name>
<evidence type="ECO:0000313" key="4">
    <source>
        <dbReference type="Proteomes" id="UP000192634"/>
    </source>
</evidence>